<dbReference type="GO" id="GO:0008757">
    <property type="term" value="F:S-adenosylmethionine-dependent methyltransferase activity"/>
    <property type="evidence" value="ECO:0007669"/>
    <property type="project" value="InterPro"/>
</dbReference>
<proteinExistence type="predicted"/>
<dbReference type="EMBL" id="QKUF01000015">
    <property type="protein sequence ID" value="PZW26312.1"/>
    <property type="molecule type" value="Genomic_DNA"/>
</dbReference>
<reference evidence="2 3" key="1">
    <citation type="submission" date="2018-06" db="EMBL/GenBank/DDBJ databases">
        <title>Genomic Encyclopedia of Archaeal and Bacterial Type Strains, Phase II (KMG-II): from individual species to whole genera.</title>
        <authorList>
            <person name="Goeker M."/>
        </authorList>
    </citation>
    <scope>NUCLEOTIDE SEQUENCE [LARGE SCALE GENOMIC DNA]</scope>
    <source>
        <strain evidence="2 3">ATCC BAA-1881</strain>
    </source>
</reference>
<comment type="caution">
    <text evidence="2">The sequence shown here is derived from an EMBL/GenBank/DDBJ whole genome shotgun (WGS) entry which is preliminary data.</text>
</comment>
<sequence>MCSRRTTPETIDAYPFQIHDLDVFDDEMLHHLLSSPAFDVPGLAWSMQDGAAPAFVERVRAQLPAERLPIFEQALHQPISTVCRERARRRLLKALFWDLTYWKTPELYEELTEGERLHPELLRQLQSEIQDRVVLDAGAGTGRATFACLRHGARQVYAVEPSPGLRHLLGCKCQQDPLGERVRCLAGRFDALPLADKSVDIALSCSAFTADDEQGGEPGLVELRRVTRDGGKILILAPRMVDLPWFQGRGFQHVSFPADGSVIQFRSFEAAVRCARHFYAHNRAMLDYILSRRCSAVPCSIVGVKPLNDYCWLQVTGKDG</sequence>
<dbReference type="InterPro" id="IPR029063">
    <property type="entry name" value="SAM-dependent_MTases_sf"/>
</dbReference>
<feature type="domain" description="Methyltransferase type 11" evidence="1">
    <location>
        <begin position="135"/>
        <end position="235"/>
    </location>
</feature>
<dbReference type="Gene3D" id="3.40.50.150">
    <property type="entry name" value="Vaccinia Virus protein VP39"/>
    <property type="match status" value="1"/>
</dbReference>
<dbReference type="SUPFAM" id="SSF53335">
    <property type="entry name" value="S-adenosyl-L-methionine-dependent methyltransferases"/>
    <property type="match status" value="1"/>
</dbReference>
<keyword evidence="2" id="KW-0489">Methyltransferase</keyword>
<name>A0A326U4M1_THEHA</name>
<dbReference type="OrthoDB" id="9808140at2"/>
<evidence type="ECO:0000313" key="2">
    <source>
        <dbReference type="EMBL" id="PZW26312.1"/>
    </source>
</evidence>
<accession>A0A326U4M1</accession>
<dbReference type="InterPro" id="IPR013216">
    <property type="entry name" value="Methyltransf_11"/>
</dbReference>
<dbReference type="CDD" id="cd02440">
    <property type="entry name" value="AdoMet_MTases"/>
    <property type="match status" value="1"/>
</dbReference>
<dbReference type="Proteomes" id="UP000248806">
    <property type="component" value="Unassembled WGS sequence"/>
</dbReference>
<dbReference type="GO" id="GO:0032259">
    <property type="term" value="P:methylation"/>
    <property type="evidence" value="ECO:0007669"/>
    <property type="project" value="UniProtKB-KW"/>
</dbReference>
<protein>
    <submittedName>
        <fullName evidence="2">Methyltransferase family protein</fullName>
    </submittedName>
</protein>
<keyword evidence="3" id="KW-1185">Reference proteome</keyword>
<dbReference type="RefSeq" id="WP_111324240.1">
    <property type="nucleotide sequence ID" value="NZ_BIFX01000001.1"/>
</dbReference>
<organism evidence="2 3">
    <name type="scientific">Thermosporothrix hazakensis</name>
    <dbReference type="NCBI Taxonomy" id="644383"/>
    <lineage>
        <taxon>Bacteria</taxon>
        <taxon>Bacillati</taxon>
        <taxon>Chloroflexota</taxon>
        <taxon>Ktedonobacteria</taxon>
        <taxon>Ktedonobacterales</taxon>
        <taxon>Thermosporotrichaceae</taxon>
        <taxon>Thermosporothrix</taxon>
    </lineage>
</organism>
<dbReference type="AlphaFoldDB" id="A0A326U4M1"/>
<dbReference type="Pfam" id="PF08241">
    <property type="entry name" value="Methyltransf_11"/>
    <property type="match status" value="1"/>
</dbReference>
<evidence type="ECO:0000259" key="1">
    <source>
        <dbReference type="Pfam" id="PF08241"/>
    </source>
</evidence>
<gene>
    <name evidence="2" type="ORF">EI42_03892</name>
</gene>
<keyword evidence="2" id="KW-0808">Transferase</keyword>
<evidence type="ECO:0000313" key="3">
    <source>
        <dbReference type="Proteomes" id="UP000248806"/>
    </source>
</evidence>